<proteinExistence type="inferred from homology"/>
<feature type="coiled-coil region" evidence="6">
    <location>
        <begin position="427"/>
        <end position="461"/>
    </location>
</feature>
<evidence type="ECO:0000256" key="4">
    <source>
        <dbReference type="ARBA" id="ARBA00023069"/>
    </source>
</evidence>
<feature type="coiled-coil region" evidence="6">
    <location>
        <begin position="333"/>
        <end position="374"/>
    </location>
</feature>
<feature type="region of interest" description="Disordered" evidence="7">
    <location>
        <begin position="1032"/>
        <end position="1073"/>
    </location>
</feature>
<dbReference type="SUPFAM" id="SSF49562">
    <property type="entry name" value="C2 domain (Calcium/lipid-binding domain, CaLB)"/>
    <property type="match status" value="2"/>
</dbReference>
<comment type="caution">
    <text evidence="9">The sequence shown here is derived from an EMBL/GenBank/DDBJ whole genome shotgun (WGS) entry which is preliminary data.</text>
</comment>
<feature type="region of interest" description="Disordered" evidence="7">
    <location>
        <begin position="1097"/>
        <end position="1142"/>
    </location>
</feature>
<dbReference type="EMBL" id="BAAFST010000008">
    <property type="protein sequence ID" value="GAB1293459.1"/>
    <property type="molecule type" value="Genomic_DNA"/>
</dbReference>
<feature type="coiled-coil region" evidence="6">
    <location>
        <begin position="207"/>
        <end position="262"/>
    </location>
</feature>
<dbReference type="InterPro" id="IPR000008">
    <property type="entry name" value="C2_dom"/>
</dbReference>
<dbReference type="Pfam" id="PF00168">
    <property type="entry name" value="C2"/>
    <property type="match status" value="1"/>
</dbReference>
<evidence type="ECO:0000256" key="6">
    <source>
        <dbReference type="SAM" id="Coils"/>
    </source>
</evidence>
<gene>
    <name evidence="9" type="ORF">APTSU1_000869100</name>
</gene>
<evidence type="ECO:0000256" key="5">
    <source>
        <dbReference type="ARBA" id="ARBA00023273"/>
    </source>
</evidence>
<feature type="compositionally biased region" description="Acidic residues" evidence="7">
    <location>
        <begin position="1108"/>
        <end position="1132"/>
    </location>
</feature>
<dbReference type="CDD" id="cd00030">
    <property type="entry name" value="C2"/>
    <property type="match status" value="1"/>
</dbReference>
<organism evidence="9 10">
    <name type="scientific">Apodemus speciosus</name>
    <name type="common">Large Japanese field mouse</name>
    <dbReference type="NCBI Taxonomy" id="105296"/>
    <lineage>
        <taxon>Eukaryota</taxon>
        <taxon>Metazoa</taxon>
        <taxon>Chordata</taxon>
        <taxon>Craniata</taxon>
        <taxon>Vertebrata</taxon>
        <taxon>Euteleostomi</taxon>
        <taxon>Mammalia</taxon>
        <taxon>Eutheria</taxon>
        <taxon>Euarchontoglires</taxon>
        <taxon>Glires</taxon>
        <taxon>Rodentia</taxon>
        <taxon>Myomorpha</taxon>
        <taxon>Muroidea</taxon>
        <taxon>Muridae</taxon>
        <taxon>Murinae</taxon>
        <taxon>Apodemus</taxon>
    </lineage>
</organism>
<evidence type="ECO:0000256" key="1">
    <source>
        <dbReference type="ARBA" id="ARBA00004138"/>
    </source>
</evidence>
<feature type="coiled-coil region" evidence="6">
    <location>
        <begin position="105"/>
        <end position="139"/>
    </location>
</feature>
<dbReference type="InterPro" id="IPR031139">
    <property type="entry name" value="RPGRIP1_fam"/>
</dbReference>
<comment type="similarity">
    <text evidence="2">Belongs to the RPGRIP1 family.</text>
</comment>
<keyword evidence="3 6" id="KW-0175">Coiled coil</keyword>
<evidence type="ECO:0000256" key="3">
    <source>
        <dbReference type="ARBA" id="ARBA00023054"/>
    </source>
</evidence>
<dbReference type="InterPro" id="IPR041091">
    <property type="entry name" value="RPGRIP1_C"/>
</dbReference>
<comment type="subcellular location">
    <subcellularLocation>
        <location evidence="1">Cell projection</location>
        <location evidence="1">Cilium</location>
    </subcellularLocation>
</comment>
<reference evidence="9 10" key="1">
    <citation type="submission" date="2024-08" db="EMBL/GenBank/DDBJ databases">
        <title>The draft genome of Apodemus speciosus.</title>
        <authorList>
            <person name="Nabeshima K."/>
            <person name="Suzuki S."/>
            <person name="Onuma M."/>
        </authorList>
    </citation>
    <scope>NUCLEOTIDE SEQUENCE [LARGE SCALE GENOMIC DNA]</scope>
    <source>
        <strain evidence="9">IB14-021</strain>
    </source>
</reference>
<dbReference type="PROSITE" id="PS50004">
    <property type="entry name" value="C2"/>
    <property type="match status" value="1"/>
</dbReference>
<evidence type="ECO:0000256" key="7">
    <source>
        <dbReference type="SAM" id="MobiDB-lite"/>
    </source>
</evidence>
<feature type="domain" description="C2" evidence="8">
    <location>
        <begin position="783"/>
        <end position="907"/>
    </location>
</feature>
<dbReference type="Pfam" id="PF11618">
    <property type="entry name" value="C2-C2_1"/>
    <property type="match status" value="1"/>
</dbReference>
<evidence type="ECO:0000313" key="10">
    <source>
        <dbReference type="Proteomes" id="UP001623349"/>
    </source>
</evidence>
<dbReference type="Pfam" id="PF18111">
    <property type="entry name" value="RPGR1_C"/>
    <property type="match status" value="1"/>
</dbReference>
<dbReference type="PANTHER" id="PTHR14240:SF4">
    <property type="entry name" value="PROTEIN FANTOM"/>
    <property type="match status" value="1"/>
</dbReference>
<keyword evidence="10" id="KW-1185">Reference proteome</keyword>
<dbReference type="SMART" id="SM00239">
    <property type="entry name" value="C2"/>
    <property type="match status" value="1"/>
</dbReference>
<dbReference type="Proteomes" id="UP001623349">
    <property type="component" value="Unassembled WGS sequence"/>
</dbReference>
<accession>A0ABQ0F2F3</accession>
<protein>
    <submittedName>
        <fullName evidence="9">Protein fantom</fullName>
    </submittedName>
</protein>
<dbReference type="PANTHER" id="PTHR14240">
    <property type="entry name" value="RETINITIS PIGMENTOSA GTPASE REGULATOR-INTERACTING PROTEIN"/>
    <property type="match status" value="1"/>
</dbReference>
<keyword evidence="5" id="KW-0966">Cell projection</keyword>
<name>A0ABQ0F2F3_APOSI</name>
<dbReference type="InterPro" id="IPR021656">
    <property type="entry name" value="C2-C2_1"/>
</dbReference>
<sequence>MSGPSDETAGDLPVKDTGLNLFGVGGLQETSTARTVKARQAVSRVSREELEDRFLRLHDENILLKQHARKQEDKIKRMATKLIRLVNDKKRYERVGGGPKRLGRDVEMEEMIEQLQEKVHELERQNEVLKNRLISAKQQLQVQGHRQASYSRVQARINTGRKKASAPAGLQECPGKAFGYNQSIRFQNVDEAETVQPTLTKYSNSLLEEARGEIRNLENVIQSQRGQIEELEHLAEILKTQLKRKENEIELSLLQLREQQATDQRSNIRDNVEMIKLHKQLVEKSNALSVMEGKFIQLQEKQRTLRISHDALMANGDELNLQLKEQRLKCCSLEKQLHSVRFAERRVEELQDRINDLEKERELLKENYDKLYNSAFSAAHEEQWKLKEQQMKVQIAQLETALKSDLTDKTEVLDKLKTERGPLINQNEKLVQENRDLQLQCLQQKQQLQELQNRMKFFNQESDISADDLSEALLLIKAQKEQKNGDLSFIEKVDSKNNKDLDCSMKELQATHAETVQELEKTRNMLIMQHKINKDYQMEVETVTQKMENLQQDYELKVEQYVHLLDIRAARIQKLEAQLKDIAYGTKQYKFKPEILPDDSVDEFDETIHLERGENLFEIHISKVTFSSEVLRASGDKELVTFCTYAFYDFELQTTPIVRGLYPEYNFTSQYLVHVNDLFLQYIQKSTVTLELHQAHSTDYETIAACQLRFHEILEKNGRIFCTTSLVGTKGDIPNFGTVEYWFRLRVPMDQAIRLYRERAKALGYITSNFKKPEKMQLLREQAATAAQIRSAESTDGNFNELHVTVRCCTNLQARASHLQPHAYVVYKFFDFPDHDTAIIPSSNDPQFDDHMCFPVPMNMDLDRYLKSECLSFYVFDDSDTQENIYMGKVNVPLISLAHDRCVSDFIEGPLQPTIPSARYNPFLELDILRGGERDLVGASSPPLICRIFELMDKEKHAAGTIQVTLKWKFTYLPPSGSITTEDLGKFICREEPEAIQRLPPAASDVTSIVAPKPKPRQRLTFVDKKVSFVDAVPHPSPETSPPPKDIKDNSPEVGPKPENSMPAVAYPSKESGVAKVEENVGKMHQGKEDDLSFLSEGQLASQSVASSEDETEITEELEPEDEDRSASDSDDCIIPSSVSTNTKRPSEEIRIEIIALSLNDSQITREDAIQRLFIECRFYSLPAEETPMSLPKPKSGQWVYYNYTNVIYLDKENNPAARDILKAILLRRELPHRSVRFTVVSDPPEDEQDLECEDIGIAHVDLADLFQKGRDIIEQDIDVLDARTDGGTIGKLKVTVEALHALRSVYEQYRKDVEA</sequence>
<dbReference type="Gene3D" id="2.60.40.150">
    <property type="entry name" value="C2 domain"/>
    <property type="match status" value="3"/>
</dbReference>
<feature type="coiled-coil region" evidence="6">
    <location>
        <begin position="505"/>
        <end position="560"/>
    </location>
</feature>
<evidence type="ECO:0000256" key="2">
    <source>
        <dbReference type="ARBA" id="ARBA00006042"/>
    </source>
</evidence>
<dbReference type="InterPro" id="IPR035892">
    <property type="entry name" value="C2_domain_sf"/>
</dbReference>
<keyword evidence="4" id="KW-0969">Cilium</keyword>
<evidence type="ECO:0000259" key="8">
    <source>
        <dbReference type="PROSITE" id="PS50004"/>
    </source>
</evidence>
<evidence type="ECO:0000313" key="9">
    <source>
        <dbReference type="EMBL" id="GAB1293459.1"/>
    </source>
</evidence>
<feature type="compositionally biased region" description="Pro residues" evidence="7">
    <location>
        <begin position="1035"/>
        <end position="1044"/>
    </location>
</feature>